<organism evidence="2">
    <name type="scientific">Culex pipiens</name>
    <name type="common">House mosquito</name>
    <dbReference type="NCBI Taxonomy" id="7175"/>
    <lineage>
        <taxon>Eukaryota</taxon>
        <taxon>Metazoa</taxon>
        <taxon>Ecdysozoa</taxon>
        <taxon>Arthropoda</taxon>
        <taxon>Hexapoda</taxon>
        <taxon>Insecta</taxon>
        <taxon>Pterygota</taxon>
        <taxon>Neoptera</taxon>
        <taxon>Endopterygota</taxon>
        <taxon>Diptera</taxon>
        <taxon>Nematocera</taxon>
        <taxon>Culicoidea</taxon>
        <taxon>Culicidae</taxon>
        <taxon>Culicinae</taxon>
        <taxon>Culicini</taxon>
        <taxon>Culex</taxon>
        <taxon>Culex</taxon>
    </lineage>
</organism>
<evidence type="ECO:0000313" key="2">
    <source>
        <dbReference type="EMBL" id="CAG6565322.1"/>
    </source>
</evidence>
<evidence type="ECO:0000256" key="1">
    <source>
        <dbReference type="SAM" id="MobiDB-lite"/>
    </source>
</evidence>
<accession>A0A8D8J7L0</accession>
<sequence length="150" mass="16541">MPFSFISIGVDSQEMSRRSTHHGSRCTTTPSPPPPPNRGCLRIRRSASRRISSTVRSSAGFVPSNPASRLTCSRMLSTSWSCCCCCWRRPHPAATPPLEPEVASRQLCSFRRNSRKDDSLVMSSSCCCWASSNFSISVSPSHSSRKCESH</sequence>
<reference evidence="2" key="1">
    <citation type="submission" date="2021-05" db="EMBL/GenBank/DDBJ databases">
        <authorList>
            <person name="Alioto T."/>
            <person name="Alioto T."/>
            <person name="Gomez Garrido J."/>
        </authorList>
    </citation>
    <scope>NUCLEOTIDE SEQUENCE</scope>
</reference>
<dbReference type="AlphaFoldDB" id="A0A8D8J7L0"/>
<feature type="region of interest" description="Disordered" evidence="1">
    <location>
        <begin position="11"/>
        <end position="38"/>
    </location>
</feature>
<name>A0A8D8J7L0_CULPI</name>
<protein>
    <submittedName>
        <fullName evidence="2">(northern house mosquito) hypothetical protein</fullName>
    </submittedName>
</protein>
<proteinExistence type="predicted"/>
<dbReference type="EMBL" id="HBUE01274000">
    <property type="protein sequence ID" value="CAG6565322.1"/>
    <property type="molecule type" value="Transcribed_RNA"/>
</dbReference>
<dbReference type="EMBL" id="HBUE01168636">
    <property type="protein sequence ID" value="CAG6513841.1"/>
    <property type="molecule type" value="Transcribed_RNA"/>
</dbReference>